<evidence type="ECO:0000313" key="1">
    <source>
        <dbReference type="EMBL" id="CAH36588.1"/>
    </source>
</evidence>
<dbReference type="EMBL" id="BX571965">
    <property type="protein sequence ID" value="CAH36588.1"/>
    <property type="molecule type" value="Genomic_DNA"/>
</dbReference>
<dbReference type="STRING" id="272560.BPSL2580"/>
<dbReference type="Proteomes" id="UP000000605">
    <property type="component" value="Chromosome 1"/>
</dbReference>
<dbReference type="RefSeq" id="WP_004552541.1">
    <property type="nucleotide sequence ID" value="NC_006350.1"/>
</dbReference>
<dbReference type="AlphaFoldDB" id="Q63RU0"/>
<proteinExistence type="predicted"/>
<name>Q63RU0_BURPS</name>
<evidence type="ECO:0000313" key="2">
    <source>
        <dbReference type="Proteomes" id="UP000000605"/>
    </source>
</evidence>
<gene>
    <name evidence="1" type="ordered locus">BPSL2580</name>
</gene>
<protein>
    <submittedName>
        <fullName evidence="1">Uncharacterized protein</fullName>
    </submittedName>
</protein>
<dbReference type="PATRIC" id="fig|272560.51.peg.2783"/>
<accession>Q63RU0</accession>
<keyword evidence="2" id="KW-1185">Reference proteome</keyword>
<reference evidence="1 2" key="1">
    <citation type="journal article" date="2004" name="Proc. Natl. Acad. Sci. U.S.A.">
        <title>Genomic plasticity of the causative agent of melioidosis, Burkholderia pseudomallei.</title>
        <authorList>
            <person name="Holden M.T.G."/>
            <person name="Titball R.W."/>
            <person name="Peacock S.J."/>
            <person name="Cerdeno-Tarraga A.M."/>
            <person name="Atkins T."/>
            <person name="Crossman L.C."/>
            <person name="Pitt T."/>
            <person name="Churcher C."/>
            <person name="Mungall K."/>
            <person name="Bentley S.D."/>
            <person name="Sebaihia M."/>
            <person name="Thomson N.R."/>
            <person name="Bason N."/>
            <person name="Beacham I.R."/>
            <person name="Brooks K."/>
            <person name="Brown K.A."/>
            <person name="Brown N.F."/>
            <person name="Challis G.L."/>
            <person name="Cherevach I."/>
            <person name="Chillingworth T."/>
            <person name="Cronin A."/>
            <person name="Crosset B."/>
            <person name="Davis P."/>
            <person name="DeShazer D."/>
            <person name="Feltwell T."/>
            <person name="Fraser A."/>
            <person name="Hance Z."/>
            <person name="Hauser H."/>
            <person name="Holroyd S."/>
            <person name="Jagels K."/>
            <person name="Keith K.E."/>
            <person name="Maddison M."/>
            <person name="Moule S."/>
            <person name="Price C."/>
            <person name="Quail M.A."/>
            <person name="Rabbinowitsch E."/>
            <person name="Rutherford K."/>
            <person name="Sanders M."/>
            <person name="Simmonds M."/>
            <person name="Songsivilai S."/>
            <person name="Stevens K."/>
            <person name="Tumapa S."/>
            <person name="Vesaratchavest M."/>
            <person name="Whitehead S."/>
            <person name="Yeats C."/>
            <person name="Barrell B.G."/>
            <person name="Oyston P.C.F."/>
            <person name="Parkhill J."/>
        </authorList>
    </citation>
    <scope>NUCLEOTIDE SEQUENCE [LARGE SCALE GENOMIC DNA]</scope>
    <source>
        <strain evidence="1 2">K96243</strain>
    </source>
</reference>
<sequence>MRDLYMRISAFPLTQTERIAVSVGAFADRTYVYLQLSRVTVDETALRPLGRRVHIPAECLDRLIAALCEARDKLASDPDTWSAERADGGSE</sequence>
<dbReference type="KEGG" id="bps:BPSL2580"/>
<organism evidence="1 2">
    <name type="scientific">Burkholderia pseudomallei (strain K96243)</name>
    <dbReference type="NCBI Taxonomy" id="272560"/>
    <lineage>
        <taxon>Bacteria</taxon>
        <taxon>Pseudomonadati</taxon>
        <taxon>Pseudomonadota</taxon>
        <taxon>Betaproteobacteria</taxon>
        <taxon>Burkholderiales</taxon>
        <taxon>Burkholderiaceae</taxon>
        <taxon>Burkholderia</taxon>
        <taxon>pseudomallei group</taxon>
    </lineage>
</organism>